<feature type="non-terminal residue" evidence="1">
    <location>
        <position position="1"/>
    </location>
</feature>
<sequence length="49" mass="5459">SVNEPSLRVKACSISSEGGKSVNTLGLVIDEIELKIYYYKKINFRLVSP</sequence>
<name>A0A381YQT7_9ZZZZ</name>
<proteinExistence type="predicted"/>
<dbReference type="EMBL" id="UINC01018817">
    <property type="protein sequence ID" value="SVA79329.1"/>
    <property type="molecule type" value="Genomic_DNA"/>
</dbReference>
<protein>
    <submittedName>
        <fullName evidence="1">Uncharacterized protein</fullName>
    </submittedName>
</protein>
<reference evidence="1" key="1">
    <citation type="submission" date="2018-05" db="EMBL/GenBank/DDBJ databases">
        <authorList>
            <person name="Lanie J.A."/>
            <person name="Ng W.-L."/>
            <person name="Kazmierczak K.M."/>
            <person name="Andrzejewski T.M."/>
            <person name="Davidsen T.M."/>
            <person name="Wayne K.J."/>
            <person name="Tettelin H."/>
            <person name="Glass J.I."/>
            <person name="Rusch D."/>
            <person name="Podicherti R."/>
            <person name="Tsui H.-C.T."/>
            <person name="Winkler M.E."/>
        </authorList>
    </citation>
    <scope>NUCLEOTIDE SEQUENCE</scope>
</reference>
<accession>A0A381YQT7</accession>
<dbReference type="AlphaFoldDB" id="A0A381YQT7"/>
<gene>
    <name evidence="1" type="ORF">METZ01_LOCUS132183</name>
</gene>
<organism evidence="1">
    <name type="scientific">marine metagenome</name>
    <dbReference type="NCBI Taxonomy" id="408172"/>
    <lineage>
        <taxon>unclassified sequences</taxon>
        <taxon>metagenomes</taxon>
        <taxon>ecological metagenomes</taxon>
    </lineage>
</organism>
<evidence type="ECO:0000313" key="1">
    <source>
        <dbReference type="EMBL" id="SVA79329.1"/>
    </source>
</evidence>